<evidence type="ECO:0000256" key="1">
    <source>
        <dbReference type="SAM" id="Phobius"/>
    </source>
</evidence>
<dbReference type="EMBL" id="WMIA01000024">
    <property type="protein sequence ID" value="MTF40276.1"/>
    <property type="molecule type" value="Genomic_DNA"/>
</dbReference>
<reference evidence="2 3" key="1">
    <citation type="submission" date="2019-11" db="EMBL/GenBank/DDBJ databases">
        <title>Isolation of a new High Light Tolerant Cyanobacteria.</title>
        <authorList>
            <person name="Dobson Z."/>
            <person name="Vaughn N."/>
            <person name="Vaughn M."/>
            <person name="Fromme P."/>
            <person name="Mazor Y."/>
        </authorList>
    </citation>
    <scope>NUCLEOTIDE SEQUENCE [LARGE SCALE GENOMIC DNA]</scope>
    <source>
        <strain evidence="2 3">0216</strain>
    </source>
</reference>
<dbReference type="Proteomes" id="UP000437131">
    <property type="component" value="Unassembled WGS sequence"/>
</dbReference>
<keyword evidence="1" id="KW-1133">Transmembrane helix</keyword>
<dbReference type="RefSeq" id="WP_015221071.1">
    <property type="nucleotide sequence ID" value="NZ_WMIA01000024.1"/>
</dbReference>
<dbReference type="PANTHER" id="PTHR33825:SF5">
    <property type="entry name" value="TRANSMEMBRANE PROTEIN"/>
    <property type="match status" value="1"/>
</dbReference>
<name>A0A844H293_9CHRO</name>
<protein>
    <submittedName>
        <fullName evidence="2">DUF948 domain-containing protein</fullName>
    </submittedName>
</protein>
<accession>A0A844H293</accession>
<dbReference type="AlphaFoldDB" id="A0A844H293"/>
<feature type="transmembrane region" description="Helical" evidence="1">
    <location>
        <begin position="6"/>
        <end position="30"/>
    </location>
</feature>
<organism evidence="2 3">
    <name type="scientific">Cyanobacterium aponinum 0216</name>
    <dbReference type="NCBI Taxonomy" id="2676140"/>
    <lineage>
        <taxon>Bacteria</taxon>
        <taxon>Bacillati</taxon>
        <taxon>Cyanobacteriota</taxon>
        <taxon>Cyanophyceae</taxon>
        <taxon>Oscillatoriophycideae</taxon>
        <taxon>Chroococcales</taxon>
        <taxon>Geminocystaceae</taxon>
        <taxon>Cyanobacterium</taxon>
    </lineage>
</organism>
<evidence type="ECO:0000313" key="3">
    <source>
        <dbReference type="Proteomes" id="UP000437131"/>
    </source>
</evidence>
<gene>
    <name evidence="2" type="ORF">GGC33_15255</name>
</gene>
<dbReference type="PANTHER" id="PTHR33825">
    <property type="entry name" value="CHITINASE-LIKE PROTEIN"/>
    <property type="match status" value="1"/>
</dbReference>
<keyword evidence="1" id="KW-0472">Membrane</keyword>
<comment type="caution">
    <text evidence="2">The sequence shown here is derived from an EMBL/GenBank/DDBJ whole genome shotgun (WGS) entry which is preliminary data.</text>
</comment>
<sequence>MNEPLFWLGLSLCLVATSLTAVLIALIPVVQELSRAARSAEKLFDTLNREFPDTLEAIRVTNIEITELSEEMKGGVKSASGAVQKVDRTLINAKKQVESAQTKSKSFWIGLKTGFQTWKNYDKS</sequence>
<proteinExistence type="predicted"/>
<keyword evidence="1" id="KW-0812">Transmembrane</keyword>
<evidence type="ECO:0000313" key="2">
    <source>
        <dbReference type="EMBL" id="MTF40276.1"/>
    </source>
</evidence>